<keyword evidence="8" id="KW-1185">Reference proteome</keyword>
<accession>A0AA39W374</accession>
<evidence type="ECO:0000256" key="2">
    <source>
        <dbReference type="ARBA" id="ARBA00023015"/>
    </source>
</evidence>
<dbReference type="InterPro" id="IPR003340">
    <property type="entry name" value="B3_DNA-bd"/>
</dbReference>
<comment type="subcellular location">
    <subcellularLocation>
        <location evidence="1">Nucleus</location>
    </subcellularLocation>
</comment>
<dbReference type="EMBL" id="JAUESC010000003">
    <property type="protein sequence ID" value="KAK0600221.1"/>
    <property type="molecule type" value="Genomic_DNA"/>
</dbReference>
<protein>
    <recommendedName>
        <fullName evidence="6">TF-B3 domain-containing protein</fullName>
    </recommendedName>
</protein>
<feature type="domain" description="TF-B3" evidence="6">
    <location>
        <begin position="3"/>
        <end position="108"/>
    </location>
</feature>
<dbReference type="GO" id="GO:0003677">
    <property type="term" value="F:DNA binding"/>
    <property type="evidence" value="ECO:0007669"/>
    <property type="project" value="UniProtKB-KW"/>
</dbReference>
<dbReference type="InterPro" id="IPR015300">
    <property type="entry name" value="DNA-bd_pseudobarrel_sf"/>
</dbReference>
<comment type="caution">
    <text evidence="7">The sequence shown here is derived from an EMBL/GenBank/DDBJ whole genome shotgun (WGS) entry which is preliminary data.</text>
</comment>
<dbReference type="AlphaFoldDB" id="A0AA39W374"/>
<dbReference type="SMART" id="SM01019">
    <property type="entry name" value="B3"/>
    <property type="match status" value="1"/>
</dbReference>
<dbReference type="CDD" id="cd10017">
    <property type="entry name" value="B3_DNA"/>
    <property type="match status" value="1"/>
</dbReference>
<evidence type="ECO:0000256" key="4">
    <source>
        <dbReference type="ARBA" id="ARBA00023163"/>
    </source>
</evidence>
<evidence type="ECO:0000256" key="5">
    <source>
        <dbReference type="ARBA" id="ARBA00023242"/>
    </source>
</evidence>
<sequence length="122" mass="14136">MEIIFSKKLSETDVSHRLAIPSEKLDKIAPLSLGDKVSVAVIDDTEHQWSFLLSTRNEGKYLKPVISGNEWDRFVSERHLRKDDNITFYRETIENNEVRFRIRIELTGVPFFLFGAPMRPAA</sequence>
<keyword evidence="2" id="KW-0805">Transcription regulation</keyword>
<dbReference type="Gene3D" id="2.40.330.10">
    <property type="entry name" value="DNA-binding pseudobarrel domain"/>
    <property type="match status" value="1"/>
</dbReference>
<evidence type="ECO:0000313" key="7">
    <source>
        <dbReference type="EMBL" id="KAK0600221.1"/>
    </source>
</evidence>
<dbReference type="Proteomes" id="UP001168877">
    <property type="component" value="Unassembled WGS sequence"/>
</dbReference>
<keyword evidence="4" id="KW-0804">Transcription</keyword>
<dbReference type="GO" id="GO:0005634">
    <property type="term" value="C:nucleus"/>
    <property type="evidence" value="ECO:0007669"/>
    <property type="project" value="UniProtKB-SubCell"/>
</dbReference>
<evidence type="ECO:0000313" key="8">
    <source>
        <dbReference type="Proteomes" id="UP001168877"/>
    </source>
</evidence>
<gene>
    <name evidence="7" type="ORF">LWI29_012815</name>
</gene>
<reference evidence="7" key="1">
    <citation type="journal article" date="2022" name="Plant J.">
        <title>Strategies of tolerance reflected in two North American maple genomes.</title>
        <authorList>
            <person name="McEvoy S.L."/>
            <person name="Sezen U.U."/>
            <person name="Trouern-Trend A."/>
            <person name="McMahon S.M."/>
            <person name="Schaberg P.G."/>
            <person name="Yang J."/>
            <person name="Wegrzyn J.L."/>
            <person name="Swenson N.G."/>
        </authorList>
    </citation>
    <scope>NUCLEOTIDE SEQUENCE</scope>
    <source>
        <strain evidence="7">NS2018</strain>
    </source>
</reference>
<name>A0AA39W374_ACESA</name>
<dbReference type="SUPFAM" id="SSF101936">
    <property type="entry name" value="DNA-binding pseudobarrel domain"/>
    <property type="match status" value="1"/>
</dbReference>
<proteinExistence type="predicted"/>
<evidence type="ECO:0000256" key="3">
    <source>
        <dbReference type="ARBA" id="ARBA00023125"/>
    </source>
</evidence>
<keyword evidence="3" id="KW-0238">DNA-binding</keyword>
<evidence type="ECO:0000256" key="1">
    <source>
        <dbReference type="ARBA" id="ARBA00004123"/>
    </source>
</evidence>
<keyword evidence="5" id="KW-0539">Nucleus</keyword>
<dbReference type="PROSITE" id="PS50863">
    <property type="entry name" value="B3"/>
    <property type="match status" value="1"/>
</dbReference>
<reference evidence="7" key="2">
    <citation type="submission" date="2023-06" db="EMBL/GenBank/DDBJ databases">
        <authorList>
            <person name="Swenson N.G."/>
            <person name="Wegrzyn J.L."/>
            <person name="Mcevoy S.L."/>
        </authorList>
    </citation>
    <scope>NUCLEOTIDE SEQUENCE</scope>
    <source>
        <strain evidence="7">NS2018</strain>
        <tissue evidence="7">Leaf</tissue>
    </source>
</reference>
<organism evidence="7 8">
    <name type="scientific">Acer saccharum</name>
    <name type="common">Sugar maple</name>
    <dbReference type="NCBI Taxonomy" id="4024"/>
    <lineage>
        <taxon>Eukaryota</taxon>
        <taxon>Viridiplantae</taxon>
        <taxon>Streptophyta</taxon>
        <taxon>Embryophyta</taxon>
        <taxon>Tracheophyta</taxon>
        <taxon>Spermatophyta</taxon>
        <taxon>Magnoliopsida</taxon>
        <taxon>eudicotyledons</taxon>
        <taxon>Gunneridae</taxon>
        <taxon>Pentapetalae</taxon>
        <taxon>rosids</taxon>
        <taxon>malvids</taxon>
        <taxon>Sapindales</taxon>
        <taxon>Sapindaceae</taxon>
        <taxon>Hippocastanoideae</taxon>
        <taxon>Acereae</taxon>
        <taxon>Acer</taxon>
    </lineage>
</organism>
<evidence type="ECO:0000259" key="6">
    <source>
        <dbReference type="PROSITE" id="PS50863"/>
    </source>
</evidence>